<feature type="signal peptide" evidence="7">
    <location>
        <begin position="1"/>
        <end position="23"/>
    </location>
</feature>
<evidence type="ECO:0000313" key="9">
    <source>
        <dbReference type="EMBL" id="QWF71980.1"/>
    </source>
</evidence>
<evidence type="ECO:0000259" key="8">
    <source>
        <dbReference type="PROSITE" id="PS51007"/>
    </source>
</evidence>
<dbReference type="RefSeq" id="WP_215583945.1">
    <property type="nucleotide sequence ID" value="NZ_CP073754.1"/>
</dbReference>
<dbReference type="InterPro" id="IPR036909">
    <property type="entry name" value="Cyt_c-like_dom_sf"/>
</dbReference>
<dbReference type="PANTHER" id="PTHR33751:SF9">
    <property type="entry name" value="CYTOCHROME C4"/>
    <property type="match status" value="1"/>
</dbReference>
<evidence type="ECO:0000256" key="5">
    <source>
        <dbReference type="ARBA" id="ARBA00023004"/>
    </source>
</evidence>
<protein>
    <submittedName>
        <fullName evidence="9">Cytochrome c</fullName>
    </submittedName>
</protein>
<dbReference type="Pfam" id="PF00034">
    <property type="entry name" value="Cytochrom_C"/>
    <property type="match status" value="1"/>
</dbReference>
<dbReference type="Proteomes" id="UP000676649">
    <property type="component" value="Chromosome"/>
</dbReference>
<dbReference type="Gene3D" id="1.10.760.10">
    <property type="entry name" value="Cytochrome c-like domain"/>
    <property type="match status" value="1"/>
</dbReference>
<evidence type="ECO:0000256" key="7">
    <source>
        <dbReference type="SAM" id="SignalP"/>
    </source>
</evidence>
<feature type="chain" id="PRO_5037056991" evidence="7">
    <location>
        <begin position="24"/>
        <end position="131"/>
    </location>
</feature>
<dbReference type="PANTHER" id="PTHR33751">
    <property type="entry name" value="CBB3-TYPE CYTOCHROME C OXIDASE SUBUNIT FIXP"/>
    <property type="match status" value="1"/>
</dbReference>
<dbReference type="GO" id="GO:0020037">
    <property type="term" value="F:heme binding"/>
    <property type="evidence" value="ECO:0007669"/>
    <property type="project" value="InterPro"/>
</dbReference>
<evidence type="ECO:0000313" key="10">
    <source>
        <dbReference type="Proteomes" id="UP000676649"/>
    </source>
</evidence>
<keyword evidence="2 6" id="KW-0349">Heme</keyword>
<keyword evidence="1" id="KW-0813">Transport</keyword>
<proteinExistence type="predicted"/>
<evidence type="ECO:0000256" key="4">
    <source>
        <dbReference type="ARBA" id="ARBA00022982"/>
    </source>
</evidence>
<dbReference type="PROSITE" id="PS51007">
    <property type="entry name" value="CYTC"/>
    <property type="match status" value="1"/>
</dbReference>
<keyword evidence="7" id="KW-0732">Signal</keyword>
<name>A0A975MQC4_9GAMM</name>
<organism evidence="9 10">
    <name type="scientific">Methylomonas paludis</name>
    <dbReference type="NCBI Taxonomy" id="1173101"/>
    <lineage>
        <taxon>Bacteria</taxon>
        <taxon>Pseudomonadati</taxon>
        <taxon>Pseudomonadota</taxon>
        <taxon>Gammaproteobacteria</taxon>
        <taxon>Methylococcales</taxon>
        <taxon>Methylococcaceae</taxon>
        <taxon>Methylomonas</taxon>
    </lineage>
</organism>
<evidence type="ECO:0000256" key="1">
    <source>
        <dbReference type="ARBA" id="ARBA00022448"/>
    </source>
</evidence>
<dbReference type="GO" id="GO:0009055">
    <property type="term" value="F:electron transfer activity"/>
    <property type="evidence" value="ECO:0007669"/>
    <property type="project" value="InterPro"/>
</dbReference>
<keyword evidence="10" id="KW-1185">Reference proteome</keyword>
<dbReference type="AlphaFoldDB" id="A0A975MQC4"/>
<dbReference type="InterPro" id="IPR050597">
    <property type="entry name" value="Cytochrome_c_Oxidase_Subunit"/>
</dbReference>
<dbReference type="SUPFAM" id="SSF46626">
    <property type="entry name" value="Cytochrome c"/>
    <property type="match status" value="1"/>
</dbReference>
<keyword evidence="4" id="KW-0249">Electron transport</keyword>
<gene>
    <name evidence="9" type="ORF">KEF85_05865</name>
</gene>
<keyword evidence="5 6" id="KW-0408">Iron</keyword>
<keyword evidence="3 6" id="KW-0479">Metal-binding</keyword>
<evidence type="ECO:0000256" key="6">
    <source>
        <dbReference type="PROSITE-ProRule" id="PRU00433"/>
    </source>
</evidence>
<dbReference type="EMBL" id="CP073754">
    <property type="protein sequence ID" value="QWF71980.1"/>
    <property type="molecule type" value="Genomic_DNA"/>
</dbReference>
<feature type="domain" description="Cytochrome c" evidence="8">
    <location>
        <begin position="47"/>
        <end position="130"/>
    </location>
</feature>
<dbReference type="InterPro" id="IPR009056">
    <property type="entry name" value="Cyt_c-like_dom"/>
</dbReference>
<dbReference type="GO" id="GO:0046872">
    <property type="term" value="F:metal ion binding"/>
    <property type="evidence" value="ECO:0007669"/>
    <property type="project" value="UniProtKB-KW"/>
</dbReference>
<sequence length="131" mass="14023">MMQTKLSVLLLVITCCFSSISLAASPSGSCPVDHRHMGHGVSNDDPADADNGQTAIKQLAETRCAACHGQQGISIADDIPNLAGQQPLYLCAALEAYRRQLRHAAPMNELAAGLSDVDIINLSEYYAHLHH</sequence>
<evidence type="ECO:0000256" key="2">
    <source>
        <dbReference type="ARBA" id="ARBA00022617"/>
    </source>
</evidence>
<evidence type="ECO:0000256" key="3">
    <source>
        <dbReference type="ARBA" id="ARBA00022723"/>
    </source>
</evidence>
<dbReference type="KEGG" id="mpad:KEF85_05865"/>
<accession>A0A975MQC4</accession>
<reference evidence="9" key="1">
    <citation type="submission" date="2021-04" db="EMBL/GenBank/DDBJ databases">
        <title>Draft genome sequence data of methanotrophic Methylovulum sp. strain S1L and Methylomonas sp. strain S2AM isolated from boreal lake water columns.</title>
        <authorList>
            <person name="Rissanen A.J."/>
            <person name="Mangayil R."/>
            <person name="Svenning M.M."/>
            <person name="Khanongnuch R."/>
        </authorList>
    </citation>
    <scope>NUCLEOTIDE SEQUENCE</scope>
    <source>
        <strain evidence="9">S2AM</strain>
    </source>
</reference>